<keyword evidence="2" id="KW-1185">Reference proteome</keyword>
<sequence length="722" mass="78599">MDNPSPVARLATVVARLASPSFRMVSYRRQNDVRRTTRPRTLREEATADIVASDDGEDGVVRVGAVAVAVEDTASPTPFGNRVVSTVDTSSTTSLGFQTEAVQQSRSEIEYREALQTVYRCRDSGELPSWTQAGVDEEKDAIISSPERETESTLPSLAPPLGLPSPRPTPLCLICREPLALHRHTPRRDIVDLLQPLLLLLVFMRATPLSSFAFYFGPMDFRIQRRWLAKIPPVDPSHSLNICADTAARTLVADVASTFSLAHFTPGGVLSGVGAVVKDALHEQMVLRSCADLLLDAFWSQRVQQILSMVTTAAAEVPHEGPASANLLCDPCERFSRLVSDLFDELTLLLVARSNNDLHFGDQFHSGHVSIPSLADDVLSLIDAESKYRALRGHASALLLRTDESLETAVQELFWSFVAHLEQVHELPRKLAVDGDEASAKRVLTVDKWTKVNVARAQFGLENSTSERGADFTSWESRLSRCWCRRWFLAPTSVSVVPLSAASGDTTTSIDASNPFSVCGPSLLSVVAFVRMVSGVDVDLEGTRLVIGAAMSDMAPQMSMAPKMVLELDGRTHAFDSLPNGLSPVVGAAVFGGSLGASVYEGRVAGSGESLEVLLFDLPKAFPQSKTTNRLMVGGGTTSAAGTTLMIHRVRVRLAMDEAWSTGESCLSVFVEVSVVPYVSPQRLRQRHEWLAMVAAGRFRDEISVLRWTPVMEVQASFVGLR</sequence>
<protein>
    <submittedName>
        <fullName evidence="1">Unnamed protein product</fullName>
    </submittedName>
</protein>
<dbReference type="Proteomes" id="UP001165083">
    <property type="component" value="Unassembled WGS sequence"/>
</dbReference>
<evidence type="ECO:0000313" key="2">
    <source>
        <dbReference type="Proteomes" id="UP001165083"/>
    </source>
</evidence>
<reference evidence="1" key="1">
    <citation type="submission" date="2023-04" db="EMBL/GenBank/DDBJ databases">
        <title>Phytophthora lilii NBRC 32176.</title>
        <authorList>
            <person name="Ichikawa N."/>
            <person name="Sato H."/>
            <person name="Tonouchi N."/>
        </authorList>
    </citation>
    <scope>NUCLEOTIDE SEQUENCE</scope>
    <source>
        <strain evidence="1">NBRC 32176</strain>
    </source>
</reference>
<name>A0A9W7CRV0_9STRA</name>
<dbReference type="OrthoDB" id="127187at2759"/>
<evidence type="ECO:0000313" key="1">
    <source>
        <dbReference type="EMBL" id="GMF36142.1"/>
    </source>
</evidence>
<comment type="caution">
    <text evidence="1">The sequence shown here is derived from an EMBL/GenBank/DDBJ whole genome shotgun (WGS) entry which is preliminary data.</text>
</comment>
<proteinExistence type="predicted"/>
<gene>
    <name evidence="1" type="ORF">Plil01_001530400</name>
</gene>
<accession>A0A9W7CRV0</accession>
<dbReference type="EMBL" id="BSXW01001359">
    <property type="protein sequence ID" value="GMF36142.1"/>
    <property type="molecule type" value="Genomic_DNA"/>
</dbReference>
<organism evidence="1 2">
    <name type="scientific">Phytophthora lilii</name>
    <dbReference type="NCBI Taxonomy" id="2077276"/>
    <lineage>
        <taxon>Eukaryota</taxon>
        <taxon>Sar</taxon>
        <taxon>Stramenopiles</taxon>
        <taxon>Oomycota</taxon>
        <taxon>Peronosporomycetes</taxon>
        <taxon>Peronosporales</taxon>
        <taxon>Peronosporaceae</taxon>
        <taxon>Phytophthora</taxon>
    </lineage>
</organism>
<dbReference type="AlphaFoldDB" id="A0A9W7CRV0"/>